<comment type="caution">
    <text evidence="2">The sequence shown here is derived from an EMBL/GenBank/DDBJ whole genome shotgun (WGS) entry which is preliminary data.</text>
</comment>
<feature type="region of interest" description="Disordered" evidence="1">
    <location>
        <begin position="384"/>
        <end position="403"/>
    </location>
</feature>
<gene>
    <name evidence="2" type="ORF">CPELLU_LOCUS90</name>
</gene>
<protein>
    <submittedName>
        <fullName evidence="2">15829_t:CDS:1</fullName>
    </submittedName>
</protein>
<organism evidence="2 3">
    <name type="scientific">Cetraspora pellucida</name>
    <dbReference type="NCBI Taxonomy" id="1433469"/>
    <lineage>
        <taxon>Eukaryota</taxon>
        <taxon>Fungi</taxon>
        <taxon>Fungi incertae sedis</taxon>
        <taxon>Mucoromycota</taxon>
        <taxon>Glomeromycotina</taxon>
        <taxon>Glomeromycetes</taxon>
        <taxon>Diversisporales</taxon>
        <taxon>Gigasporaceae</taxon>
        <taxon>Cetraspora</taxon>
    </lineage>
</organism>
<keyword evidence="3" id="KW-1185">Reference proteome</keyword>
<evidence type="ECO:0000313" key="2">
    <source>
        <dbReference type="EMBL" id="CAG8450063.1"/>
    </source>
</evidence>
<evidence type="ECO:0000313" key="3">
    <source>
        <dbReference type="Proteomes" id="UP000789759"/>
    </source>
</evidence>
<dbReference type="AlphaFoldDB" id="A0A9N8VGN5"/>
<name>A0A9N8VGN5_9GLOM</name>
<accession>A0A9N8VGN5</accession>
<dbReference type="EMBL" id="CAJVQA010000017">
    <property type="protein sequence ID" value="CAG8450063.1"/>
    <property type="molecule type" value="Genomic_DNA"/>
</dbReference>
<evidence type="ECO:0000256" key="1">
    <source>
        <dbReference type="SAM" id="MobiDB-lite"/>
    </source>
</evidence>
<dbReference type="Proteomes" id="UP000789759">
    <property type="component" value="Unassembled WGS sequence"/>
</dbReference>
<sequence>MFESLLNDYFDHNPQKEWALEEHHTDRIAIEDLHNAINTSIIEDLRGEIMEESSKFLEFNQHSIFYKELPSYEEDIEIDPELVLKETNKAMISYFECFFNYDFWNCWTLKSGSVVTELLEKASNVKGHPLKPEVWRIIYCSFKIAKLKWLSNEKYIEILSFAKRSSITSSPKDIIEFLKIKSLKSLGFKVKKFKRDKLNTHLEKITSQNSSEDLNLEAIKITCLILYPEDTFTPDVLEADYEGYLIHLCLKKILVGLEDHLYYHMGEVILSSVKSCRSRRKCISSYEQKSDGVFTIKLRKSLMEIGHLEMSGGYGYKDISQHHKHIFDFIVLLWDLKSLDTQCRLLETSNMIFQLRDEHNDNLFELSKLSKRLPAYPFTPNKDRHKIGIKDANEDSDLDNSSI</sequence>
<dbReference type="OrthoDB" id="2304465at2759"/>
<proteinExistence type="predicted"/>
<feature type="compositionally biased region" description="Acidic residues" evidence="1">
    <location>
        <begin position="394"/>
        <end position="403"/>
    </location>
</feature>
<reference evidence="2" key="1">
    <citation type="submission" date="2021-06" db="EMBL/GenBank/DDBJ databases">
        <authorList>
            <person name="Kallberg Y."/>
            <person name="Tangrot J."/>
            <person name="Rosling A."/>
        </authorList>
    </citation>
    <scope>NUCLEOTIDE SEQUENCE</scope>
    <source>
        <strain evidence="2">FL966</strain>
    </source>
</reference>